<dbReference type="EMBL" id="AACS02000005">
    <property type="protein sequence ID" value="EAU84477.1"/>
    <property type="molecule type" value="Genomic_DNA"/>
</dbReference>
<protein>
    <submittedName>
        <fullName evidence="2">Uncharacterized protein</fullName>
    </submittedName>
</protein>
<evidence type="ECO:0000256" key="1">
    <source>
        <dbReference type="SAM" id="MobiDB-lite"/>
    </source>
</evidence>
<dbReference type="VEuPathDB" id="FungiDB:CC1G_01473"/>
<evidence type="ECO:0000313" key="3">
    <source>
        <dbReference type="Proteomes" id="UP000001861"/>
    </source>
</evidence>
<comment type="caution">
    <text evidence="2">The sequence shown here is derived from an EMBL/GenBank/DDBJ whole genome shotgun (WGS) entry which is preliminary data.</text>
</comment>
<proteinExistence type="predicted"/>
<reference evidence="2 3" key="1">
    <citation type="journal article" date="2010" name="Proc. Natl. Acad. Sci. U.S.A.">
        <title>Insights into evolution of multicellular fungi from the assembled chromosomes of the mushroom Coprinopsis cinerea (Coprinus cinereus).</title>
        <authorList>
            <person name="Stajich J.E."/>
            <person name="Wilke S.K."/>
            <person name="Ahren D."/>
            <person name="Au C.H."/>
            <person name="Birren B.W."/>
            <person name="Borodovsky M."/>
            <person name="Burns C."/>
            <person name="Canback B."/>
            <person name="Casselton L.A."/>
            <person name="Cheng C.K."/>
            <person name="Deng J."/>
            <person name="Dietrich F.S."/>
            <person name="Fargo D.C."/>
            <person name="Farman M.L."/>
            <person name="Gathman A.C."/>
            <person name="Goldberg J."/>
            <person name="Guigo R."/>
            <person name="Hoegger P.J."/>
            <person name="Hooker J.B."/>
            <person name="Huggins A."/>
            <person name="James T.Y."/>
            <person name="Kamada T."/>
            <person name="Kilaru S."/>
            <person name="Kodira C."/>
            <person name="Kues U."/>
            <person name="Kupfer D."/>
            <person name="Kwan H.S."/>
            <person name="Lomsadze A."/>
            <person name="Li W."/>
            <person name="Lilly W.W."/>
            <person name="Ma L.J."/>
            <person name="Mackey A.J."/>
            <person name="Manning G."/>
            <person name="Martin F."/>
            <person name="Muraguchi H."/>
            <person name="Natvig D.O."/>
            <person name="Palmerini H."/>
            <person name="Ramesh M.A."/>
            <person name="Rehmeyer C.J."/>
            <person name="Roe B.A."/>
            <person name="Shenoy N."/>
            <person name="Stanke M."/>
            <person name="Ter-Hovhannisyan V."/>
            <person name="Tunlid A."/>
            <person name="Velagapudi R."/>
            <person name="Vision T.J."/>
            <person name="Zeng Q."/>
            <person name="Zolan M.E."/>
            <person name="Pukkila P.J."/>
        </authorList>
    </citation>
    <scope>NUCLEOTIDE SEQUENCE [LARGE SCALE GENOMIC DNA]</scope>
    <source>
        <strain evidence="3">Okayama-7 / 130 / ATCC MYA-4618 / FGSC 9003</strain>
    </source>
</reference>
<evidence type="ECO:0000313" key="2">
    <source>
        <dbReference type="EMBL" id="EAU84477.1"/>
    </source>
</evidence>
<dbReference type="RefSeq" id="XP_001837561.1">
    <property type="nucleotide sequence ID" value="XM_001837509.1"/>
</dbReference>
<feature type="region of interest" description="Disordered" evidence="1">
    <location>
        <begin position="276"/>
        <end position="410"/>
    </location>
</feature>
<name>A8NYY8_COPC7</name>
<dbReference type="Proteomes" id="UP000001861">
    <property type="component" value="Unassembled WGS sequence"/>
</dbReference>
<dbReference type="KEGG" id="cci:CC1G_01473"/>
<dbReference type="GeneID" id="6014118"/>
<dbReference type="InParanoid" id="A8NYY8"/>
<sequence length="410" mass="45966">MTTVPDFCFRSTDLSLTDAIVALESGDELLIPKRYGDKWVLANSKTERGAVFSHIAPFQWASPYDTGNFVPKGAPAPKELDPTRIQNIIGPFCEWSFAMGTKQDKLLFKANQIFEELFALDGEFLKAAEAKSKRTWQDGENVRSNYRFIICSKMFVKRTEKNWPQGGEYKISYDLHPWIKSSLRANEQYTPNPQKPRLFEYVKIGEEEHLKNLSATDRPRFHRGDILWFTFHISASIRFNYWSIDFVPLEIVRIERGQLEDEDPLFDWSPLEVGIMNKGQSSEDDGQVYENQPPDSLGPLSSKRKMPDTPVEEQGAAKHISATKEPVDASDTAQAHVGDPSEAEISPDTAGASDATTTPVTPVTSAAIGKESDGAPRALRTEEGVSRRSDAPPLPTRPSRGSRNVSKRKK</sequence>
<dbReference type="STRING" id="240176.A8NYY8"/>
<keyword evidence="3" id="KW-1185">Reference proteome</keyword>
<accession>A8NYY8</accession>
<dbReference type="AlphaFoldDB" id="A8NYY8"/>
<gene>
    <name evidence="2" type="ORF">CC1G_01473</name>
</gene>
<organism evidence="2 3">
    <name type="scientific">Coprinopsis cinerea (strain Okayama-7 / 130 / ATCC MYA-4618 / FGSC 9003)</name>
    <name type="common">Inky cap fungus</name>
    <name type="synonym">Hormographiella aspergillata</name>
    <dbReference type="NCBI Taxonomy" id="240176"/>
    <lineage>
        <taxon>Eukaryota</taxon>
        <taxon>Fungi</taxon>
        <taxon>Dikarya</taxon>
        <taxon>Basidiomycota</taxon>
        <taxon>Agaricomycotina</taxon>
        <taxon>Agaricomycetes</taxon>
        <taxon>Agaricomycetidae</taxon>
        <taxon>Agaricales</taxon>
        <taxon>Agaricineae</taxon>
        <taxon>Psathyrellaceae</taxon>
        <taxon>Coprinopsis</taxon>
    </lineage>
</organism>
<dbReference type="OrthoDB" id="3034725at2759"/>
<feature type="compositionally biased region" description="Basic and acidic residues" evidence="1">
    <location>
        <begin position="370"/>
        <end position="390"/>
    </location>
</feature>